<dbReference type="EMBL" id="BLAU01000001">
    <property type="protein sequence ID" value="GET22519.1"/>
    <property type="molecule type" value="Genomic_DNA"/>
</dbReference>
<dbReference type="Proteomes" id="UP000396862">
    <property type="component" value="Unassembled WGS sequence"/>
</dbReference>
<evidence type="ECO:0000259" key="1">
    <source>
        <dbReference type="Pfam" id="PF01261"/>
    </source>
</evidence>
<dbReference type="GO" id="GO:0016853">
    <property type="term" value="F:isomerase activity"/>
    <property type="evidence" value="ECO:0007669"/>
    <property type="project" value="UniProtKB-KW"/>
</dbReference>
<dbReference type="PANTHER" id="PTHR12110">
    <property type="entry name" value="HYDROXYPYRUVATE ISOMERASE"/>
    <property type="match status" value="1"/>
</dbReference>
<name>A0A2P8CAG0_9BACT</name>
<proteinExistence type="predicted"/>
<dbReference type="NCBIfam" id="TIGR01409">
    <property type="entry name" value="TAT_signal_seq"/>
    <property type="match status" value="1"/>
</dbReference>
<reference evidence="2 5" key="2">
    <citation type="submission" date="2019-10" db="EMBL/GenBank/DDBJ databases">
        <title>Prolixibacter strains distinguished by the presence of nitrate reductase genes were adept at nitrate-dependent anaerobic corrosion of metallic iron and carbon steel.</title>
        <authorList>
            <person name="Iino T."/>
            <person name="Shono N."/>
            <person name="Ito K."/>
            <person name="Nakamura R."/>
            <person name="Sueoka K."/>
            <person name="Harayama S."/>
            <person name="Ohkuma M."/>
        </authorList>
    </citation>
    <scope>NUCLEOTIDE SEQUENCE [LARGE SCALE GENOMIC DNA]</scope>
    <source>
        <strain evidence="2 5">MIC1-1</strain>
    </source>
</reference>
<dbReference type="InterPro" id="IPR050312">
    <property type="entry name" value="IolE/XylAMocC-like"/>
</dbReference>
<dbReference type="EMBL" id="PYGC01000007">
    <property type="protein sequence ID" value="PSK81922.1"/>
    <property type="molecule type" value="Genomic_DNA"/>
</dbReference>
<dbReference type="Gene3D" id="3.20.20.150">
    <property type="entry name" value="Divalent-metal-dependent TIM barrel enzymes"/>
    <property type="match status" value="1"/>
</dbReference>
<gene>
    <name evidence="3" type="ORF">CLV93_10729</name>
    <name evidence="2" type="ORF">JCM18694_27650</name>
</gene>
<sequence>MGTRRDFLKKSAMLTTAAMVAPTVLSSCGKKQKEIGLQIYTVRDQLNEDLEGTLKRVAEIGYNSVEAAGYANGRFYGKDPKEFTKMLNDMGMKFLSSHTVFEPDVADEVCAAHAEAGCEYIVYPYLPGQFRENLDGYKNTADKLNTLGQFAKKHGLQLAYHNHNFEFEPMEGQIPMDVLLSNTDPNLVKSELDLYWITKGGHTPIEYFDKFPGRFELWHVKDMDNSPEQFFAAVGTGTIDFKPIFDAREKAGMKHFFVEEDRCKGDIWEDLNTSFTYLNNASFV</sequence>
<comment type="caution">
    <text evidence="3">The sequence shown here is derived from an EMBL/GenBank/DDBJ whole genome shotgun (WGS) entry which is preliminary data.</text>
</comment>
<dbReference type="SUPFAM" id="SSF51658">
    <property type="entry name" value="Xylose isomerase-like"/>
    <property type="match status" value="1"/>
</dbReference>
<keyword evidence="2" id="KW-0413">Isomerase</keyword>
<dbReference type="InterPro" id="IPR006311">
    <property type="entry name" value="TAT_signal"/>
</dbReference>
<keyword evidence="5" id="KW-1185">Reference proteome</keyword>
<dbReference type="InterPro" id="IPR019546">
    <property type="entry name" value="TAT_signal_bac_arc"/>
</dbReference>
<evidence type="ECO:0000313" key="4">
    <source>
        <dbReference type="Proteomes" id="UP000240621"/>
    </source>
</evidence>
<dbReference type="Proteomes" id="UP000240621">
    <property type="component" value="Unassembled WGS sequence"/>
</dbReference>
<evidence type="ECO:0000313" key="3">
    <source>
        <dbReference type="EMBL" id="PSK81922.1"/>
    </source>
</evidence>
<dbReference type="PROSITE" id="PS51257">
    <property type="entry name" value="PROKAR_LIPOPROTEIN"/>
    <property type="match status" value="1"/>
</dbReference>
<dbReference type="InterPro" id="IPR013022">
    <property type="entry name" value="Xyl_isomerase-like_TIM-brl"/>
</dbReference>
<protein>
    <submittedName>
        <fullName evidence="3">Secreted protein</fullName>
    </submittedName>
    <submittedName>
        <fullName evidence="2">Sugar phosphate isomerase</fullName>
    </submittedName>
</protein>
<feature type="domain" description="Xylose isomerase-like TIM barrel" evidence="1">
    <location>
        <begin position="55"/>
        <end position="262"/>
    </location>
</feature>
<reference evidence="3 4" key="1">
    <citation type="submission" date="2018-03" db="EMBL/GenBank/DDBJ databases">
        <title>Genomic Encyclopedia of Archaeal and Bacterial Type Strains, Phase II (KMG-II): from individual species to whole genera.</title>
        <authorList>
            <person name="Goeker M."/>
        </authorList>
    </citation>
    <scope>NUCLEOTIDE SEQUENCE [LARGE SCALE GENOMIC DNA]</scope>
    <source>
        <strain evidence="3 4">DSM 27267</strain>
    </source>
</reference>
<evidence type="ECO:0000313" key="5">
    <source>
        <dbReference type="Proteomes" id="UP000396862"/>
    </source>
</evidence>
<dbReference type="Pfam" id="PF01261">
    <property type="entry name" value="AP_endonuc_2"/>
    <property type="match status" value="1"/>
</dbReference>
<organism evidence="3 4">
    <name type="scientific">Prolixibacter denitrificans</name>
    <dbReference type="NCBI Taxonomy" id="1541063"/>
    <lineage>
        <taxon>Bacteria</taxon>
        <taxon>Pseudomonadati</taxon>
        <taxon>Bacteroidota</taxon>
        <taxon>Bacteroidia</taxon>
        <taxon>Marinilabiliales</taxon>
        <taxon>Prolixibacteraceae</taxon>
        <taxon>Prolixibacter</taxon>
    </lineage>
</organism>
<accession>A0A2P8CAG0</accession>
<dbReference type="AlphaFoldDB" id="A0A2P8CAG0"/>
<evidence type="ECO:0000313" key="2">
    <source>
        <dbReference type="EMBL" id="GET22519.1"/>
    </source>
</evidence>
<dbReference type="PANTHER" id="PTHR12110:SF41">
    <property type="entry name" value="INOSOSE DEHYDRATASE"/>
    <property type="match status" value="1"/>
</dbReference>
<dbReference type="PROSITE" id="PS51318">
    <property type="entry name" value="TAT"/>
    <property type="match status" value="1"/>
</dbReference>
<dbReference type="RefSeq" id="WP_211297845.1">
    <property type="nucleotide sequence ID" value="NZ_BLAU01000001.1"/>
</dbReference>
<dbReference type="InterPro" id="IPR036237">
    <property type="entry name" value="Xyl_isomerase-like_sf"/>
</dbReference>